<accession>A0ABQ5BU62</accession>
<comment type="caution">
    <text evidence="2">The sequence shown here is derived from an EMBL/GenBank/DDBJ whole genome shotgun (WGS) entry which is preliminary data.</text>
</comment>
<evidence type="ECO:0000256" key="1">
    <source>
        <dbReference type="SAM" id="SignalP"/>
    </source>
</evidence>
<organism evidence="2 3">
    <name type="scientific">Tanacetum coccineum</name>
    <dbReference type="NCBI Taxonomy" id="301880"/>
    <lineage>
        <taxon>Eukaryota</taxon>
        <taxon>Viridiplantae</taxon>
        <taxon>Streptophyta</taxon>
        <taxon>Embryophyta</taxon>
        <taxon>Tracheophyta</taxon>
        <taxon>Spermatophyta</taxon>
        <taxon>Magnoliopsida</taxon>
        <taxon>eudicotyledons</taxon>
        <taxon>Gunneridae</taxon>
        <taxon>Pentapetalae</taxon>
        <taxon>asterids</taxon>
        <taxon>campanulids</taxon>
        <taxon>Asterales</taxon>
        <taxon>Asteraceae</taxon>
        <taxon>Asteroideae</taxon>
        <taxon>Anthemideae</taxon>
        <taxon>Anthemidinae</taxon>
        <taxon>Tanacetum</taxon>
    </lineage>
</organism>
<sequence>MWLIIRCWFSTHLLGTASDLPSNTSSMLFSFIKLMRYSWDEITLPGALPLNRFWLLSDHHANSQACVLVMDGCHGRLVVGGGYRLLVECRDEVGEVKISRAVRGIGLHLVGWGCLHCRGLEPGAGDGSGGLVAPVAGGGFDSLVAGWVEGSLQVLGLWEGRWNSGADGLGGVVHGISCHPLSDRITSLRGLSGSPLRSFVLSGRSIRRDSRSSGFVGSGCTQHRGSQGGVVYSGRSDRGELVVFVPTVARGVGRGFDGIVPQCRSGVTYEGRLTRPLVR</sequence>
<feature type="signal peptide" evidence="1">
    <location>
        <begin position="1"/>
        <end position="18"/>
    </location>
</feature>
<keyword evidence="1" id="KW-0732">Signal</keyword>
<reference evidence="2" key="2">
    <citation type="submission" date="2022-01" db="EMBL/GenBank/DDBJ databases">
        <authorList>
            <person name="Yamashiro T."/>
            <person name="Shiraishi A."/>
            <person name="Satake H."/>
            <person name="Nakayama K."/>
        </authorList>
    </citation>
    <scope>NUCLEOTIDE SEQUENCE</scope>
</reference>
<name>A0ABQ5BU62_9ASTR</name>
<proteinExistence type="predicted"/>
<gene>
    <name evidence="2" type="ORF">Tco_0876123</name>
</gene>
<dbReference type="Proteomes" id="UP001151760">
    <property type="component" value="Unassembled WGS sequence"/>
</dbReference>
<dbReference type="EMBL" id="BQNB010013555">
    <property type="protein sequence ID" value="GJT17417.1"/>
    <property type="molecule type" value="Genomic_DNA"/>
</dbReference>
<evidence type="ECO:0000313" key="2">
    <source>
        <dbReference type="EMBL" id="GJT17417.1"/>
    </source>
</evidence>
<reference evidence="2" key="1">
    <citation type="journal article" date="2022" name="Int. J. Mol. Sci.">
        <title>Draft Genome of Tanacetum Coccineum: Genomic Comparison of Closely Related Tanacetum-Family Plants.</title>
        <authorList>
            <person name="Yamashiro T."/>
            <person name="Shiraishi A."/>
            <person name="Nakayama K."/>
            <person name="Satake H."/>
        </authorList>
    </citation>
    <scope>NUCLEOTIDE SEQUENCE</scope>
</reference>
<protein>
    <submittedName>
        <fullName evidence="2">Uncharacterized protein</fullName>
    </submittedName>
</protein>
<evidence type="ECO:0000313" key="3">
    <source>
        <dbReference type="Proteomes" id="UP001151760"/>
    </source>
</evidence>
<feature type="chain" id="PRO_5046889304" evidence="1">
    <location>
        <begin position="19"/>
        <end position="279"/>
    </location>
</feature>
<keyword evidence="3" id="KW-1185">Reference proteome</keyword>